<feature type="domain" description="RecF/RecN/SMC N-terminal" evidence="18">
    <location>
        <begin position="441"/>
        <end position="763"/>
    </location>
</feature>
<evidence type="ECO:0000256" key="12">
    <source>
        <dbReference type="ARBA" id="ARBA00030216"/>
    </source>
</evidence>
<evidence type="ECO:0000256" key="11">
    <source>
        <dbReference type="ARBA" id="ARBA00030078"/>
    </source>
</evidence>
<evidence type="ECO:0000256" key="10">
    <source>
        <dbReference type="ARBA" id="ARBA00023136"/>
    </source>
</evidence>
<keyword evidence="8" id="KW-0256">Endoplasmic reticulum</keyword>
<dbReference type="InterPro" id="IPR056790">
    <property type="entry name" value="Ribophorin_II_C"/>
</dbReference>
<comment type="subunit">
    <text evidence="14">Component of the oligosaccharyltransferase (OST) complex. OST exists in two different complex forms which contain common core subunits RPN1, RPN2, OST48, OST4, DAD1 and TMEM258, either STT3A or STT3B as catalytic subunits, and form-specific accessory subunits. STT3A complex assembly occurs through the formation of 3 subcomplexes. Subcomplex 1 contains RPN1 and TMEM258, subcomplex 2 contains the STT3A-specific subunits STT3A, DC2/OSTC, and KCP2 as well as the core subunit OST4, and subcomplex 3 contains RPN2, DAD1, and OST48. The STT3A complex can form stable complexes with the Sec61 complex or with both the Sec61 and TRAP complexes. Interacts with DDI2. Interacts with TMEM35A/NACHO.</text>
</comment>
<organism evidence="22 23">
    <name type="scientific">Oopsacas minuta</name>
    <dbReference type="NCBI Taxonomy" id="111878"/>
    <lineage>
        <taxon>Eukaryota</taxon>
        <taxon>Metazoa</taxon>
        <taxon>Porifera</taxon>
        <taxon>Hexactinellida</taxon>
        <taxon>Hexasterophora</taxon>
        <taxon>Lyssacinosida</taxon>
        <taxon>Leucopsacidae</taxon>
        <taxon>Oopsacas</taxon>
    </lineage>
</organism>
<dbReference type="Pfam" id="PF02463">
    <property type="entry name" value="SMC_N"/>
    <property type="match status" value="1"/>
</dbReference>
<protein>
    <recommendedName>
        <fullName evidence="5">Dolichyl-diphosphooligosaccharide--protein glycosyltransferase subunit 2</fullName>
    </recommendedName>
    <alternativeName>
        <fullName evidence="12">Dolichyl-diphosphooligosaccharide--protein glycosyltransferase 63 kDa subunit</fullName>
    </alternativeName>
    <alternativeName>
        <fullName evidence="13">Ribophorin II</fullName>
    </alternativeName>
    <alternativeName>
        <fullName evidence="11">Ribophorin-2</fullName>
    </alternativeName>
</protein>
<dbReference type="Gene3D" id="3.80.10.10">
    <property type="entry name" value="Ribonuclease Inhibitor"/>
    <property type="match status" value="1"/>
</dbReference>
<dbReference type="InterPro" id="IPR055374">
    <property type="entry name" value="Ribophorin_II_3rd"/>
</dbReference>
<feature type="transmembrane region" description="Helical" evidence="16">
    <location>
        <begin position="1358"/>
        <end position="1378"/>
    </location>
</feature>
<dbReference type="GO" id="GO:0008250">
    <property type="term" value="C:oligosaccharyltransferase complex"/>
    <property type="evidence" value="ECO:0007669"/>
    <property type="project" value="InterPro"/>
</dbReference>
<evidence type="ECO:0000256" key="17">
    <source>
        <dbReference type="SAM" id="SignalP"/>
    </source>
</evidence>
<evidence type="ECO:0000256" key="7">
    <source>
        <dbReference type="ARBA" id="ARBA00022729"/>
    </source>
</evidence>
<feature type="domain" description="Ribophorin II N-terminal" evidence="19">
    <location>
        <begin position="790"/>
        <end position="1013"/>
    </location>
</feature>
<evidence type="ECO:0000256" key="1">
    <source>
        <dbReference type="ARBA" id="ARBA00002791"/>
    </source>
</evidence>
<dbReference type="Pfam" id="PF25147">
    <property type="entry name" value="Ribophorin_II_C"/>
    <property type="match status" value="1"/>
</dbReference>
<dbReference type="InterPro" id="IPR055373">
    <property type="entry name" value="Ribophorin_II_N"/>
</dbReference>
<dbReference type="Pfam" id="PF23860">
    <property type="entry name" value="Ribophorin_II_3rd"/>
    <property type="match status" value="1"/>
</dbReference>
<evidence type="ECO:0000259" key="20">
    <source>
        <dbReference type="Pfam" id="PF23860"/>
    </source>
</evidence>
<evidence type="ECO:0000259" key="19">
    <source>
        <dbReference type="Pfam" id="PF05817"/>
    </source>
</evidence>
<feature type="signal peptide" evidence="17">
    <location>
        <begin position="1"/>
        <end position="18"/>
    </location>
</feature>
<evidence type="ECO:0000256" key="15">
    <source>
        <dbReference type="SAM" id="Coils"/>
    </source>
</evidence>
<sequence>MKLMYFILAIISCAIADADITDICSSNALSCKNSGRILICNLTNTSSTASVNKAINDCTSNCSLTGFELNIMIPLDGEIKLDQIADNILYLFINNRQNSSIFLTSTNYSENLRTLTLFTDNAVTGKYSIDNNSFFSHFPRIEKISISNVIFQSLPSFTHLYSLTYLHINHVYFSNNSNRSIQEEFVGGLYQLKDLQINDSSPPISRISELAFKDLSSLTSLNLDNNNIQSISENQFSYSHALSYISLKNNNLTNLYLQTFQQFPQLSSIDVSDNPLNCCSCALQWISVAIQKYDFPFIAPACQYPYNNLTATSPYVYESCPPLSLSLQCMNKSTPLCPSNLSCYNTVNSYQCSACPPGYGQVSDYRCVDLDSCSRIPAPCGDRMCVNTVDSFICLSPSNPCDIRNGGCEQKLFVQVIFSYESIVIIQYFQVSIASNERNIAKCSDQIESCKQDIKEAEERKINISEELSNLEQEVMRVMSQFEKHIEGRDDIREEVELIKSELTELTNSLNKQKYDLQDLKNEKEKLDSVMKQYKDKDKYYKDQLKKLKFDSTPPSPPTEEQLQEMIKEDLTTEVSVEEERLSVMKPNLAAIEEYRKKEEVYKKRVEEVDKVTGDRDVKKKEYDDLRNRRLTEFMAGFIQITINLKEMYQMLTLGGDAELELVDTLDPFSEGIILSIRPPRKSWKNIKNLSGGEKTLSSLALIFALHQYKPSPLYIMDEIDAALDYRNVSLLGHYIKERTKNAQFIVVSLRNYMFDLADRLVSSMLYRRYFILIPILFHLAYGLLDTGNQNIYVNIFKSAHPYKNLETAFQATSGLSKLVHSIAKQDKICEFVKQRVKDELDSLFYATSIKKLLKKCSFEISKSAEDLIAKTITNPGNDVTALYYALEIQKNLGTKDKFDSLTEILRGVNKSTVIQHSRLLKVATFLPESAADEFLSEISTIIDRADETKITRYFSEGFPATVEFLTHAFALADYVNEKPPIDPETIQKFLTEIAFHKHMETVVDSYGVLSIMSAMSHSTLYSPISARIPEEMPYLSKSNSNLDILVTDLMNNPAVTGVTVSVREYIYGDKKETVSVNMMMEYTSKGIYRISLPSLPPLGLVSFTLDIRADNTYIPTEVTVLTKVITTIEVDKLEFSIREREHTMSTTEETVRYPGTLSSQQSADHRQVIVIKLNIFNTVGEPFNPQQVFACFVQNKTSNEVFFIGQPSTTGDDHYVITIDLSAVEKESFRLISGVYDFSMIMGDVLISNPTKWNIGTIEFTFHPKPPAPEPEIYFEPLPEIHHQFKTPEPRPPAILSNIFCIVVLSPWLILLVMWPQVGANIRNLFSFGLSGMVFQISLFSIACLYCLYWWKLNMFQTLFYLSGLTLIAFLSGHRTLRNRAANRMSK</sequence>
<evidence type="ECO:0000313" key="23">
    <source>
        <dbReference type="Proteomes" id="UP001165289"/>
    </source>
</evidence>
<dbReference type="InterPro" id="IPR032675">
    <property type="entry name" value="LRR_dom_sf"/>
</dbReference>
<comment type="pathway">
    <text evidence="3">Protein modification; protein glycosylation.</text>
</comment>
<dbReference type="PROSITE" id="PS51450">
    <property type="entry name" value="LRR"/>
    <property type="match status" value="1"/>
</dbReference>
<dbReference type="Pfam" id="PF13855">
    <property type="entry name" value="LRR_8"/>
    <property type="match status" value="1"/>
</dbReference>
<evidence type="ECO:0000256" key="14">
    <source>
        <dbReference type="ARBA" id="ARBA00046750"/>
    </source>
</evidence>
<dbReference type="SUPFAM" id="SSF52540">
    <property type="entry name" value="P-loop containing nucleoside triphosphate hydrolases"/>
    <property type="match status" value="1"/>
</dbReference>
<keyword evidence="6 16" id="KW-0812">Transmembrane</keyword>
<evidence type="ECO:0000256" key="5">
    <source>
        <dbReference type="ARBA" id="ARBA00017612"/>
    </source>
</evidence>
<evidence type="ECO:0000313" key="22">
    <source>
        <dbReference type="EMBL" id="KAI6656572.1"/>
    </source>
</evidence>
<dbReference type="Pfam" id="PF05817">
    <property type="entry name" value="Ribophorin_II"/>
    <property type="match status" value="1"/>
</dbReference>
<evidence type="ECO:0000256" key="13">
    <source>
        <dbReference type="ARBA" id="ARBA00032139"/>
    </source>
</evidence>
<evidence type="ECO:0000256" key="9">
    <source>
        <dbReference type="ARBA" id="ARBA00022989"/>
    </source>
</evidence>
<evidence type="ECO:0000256" key="6">
    <source>
        <dbReference type="ARBA" id="ARBA00022692"/>
    </source>
</evidence>
<comment type="similarity">
    <text evidence="4">Belongs to the SWP1 family.</text>
</comment>
<dbReference type="PANTHER" id="PTHR12640:SF0">
    <property type="entry name" value="DOLICHYL-DIPHOSPHOOLIGOSACCHARIDE--PROTEIN GLYCOSYLTRANSFERASE SUBUNIT 2"/>
    <property type="match status" value="1"/>
</dbReference>
<keyword evidence="7 17" id="KW-0732">Signal</keyword>
<reference evidence="22 23" key="1">
    <citation type="journal article" date="2023" name="BMC Biol.">
        <title>The compact genome of the sponge Oopsacas minuta (Hexactinellida) is lacking key metazoan core genes.</title>
        <authorList>
            <person name="Santini S."/>
            <person name="Schenkelaars Q."/>
            <person name="Jourda C."/>
            <person name="Duchesne M."/>
            <person name="Belahbib H."/>
            <person name="Rocher C."/>
            <person name="Selva M."/>
            <person name="Riesgo A."/>
            <person name="Vervoort M."/>
            <person name="Leys S.P."/>
            <person name="Kodjabachian L."/>
            <person name="Le Bivic A."/>
            <person name="Borchiellini C."/>
            <person name="Claverie J.M."/>
            <person name="Renard E."/>
        </authorList>
    </citation>
    <scope>NUCLEOTIDE SEQUENCE [LARGE SCALE GENOMIC DNA]</scope>
    <source>
        <strain evidence="22">SPO-2</strain>
    </source>
</reference>
<dbReference type="CDD" id="cd00054">
    <property type="entry name" value="EGF_CA"/>
    <property type="match status" value="1"/>
</dbReference>
<name>A0AAV7K5I9_9METZ</name>
<dbReference type="InterPro" id="IPR003395">
    <property type="entry name" value="RecF/RecN/SMC_N"/>
</dbReference>
<comment type="function">
    <text evidence="1">Subunit of the oligosaccharyl transferase (OST) complex that catalyzes the initial transfer of a defined glycan (Glc(3)Man(9)GlcNAc(2) in eukaryotes) from the lipid carrier dolichol-pyrophosphate to an asparagine residue within an Asn-X-Ser/Thr consensus motif in nascent polypeptide chains, the first step in protein N-glycosylation. N-glycosylation occurs cotranslationally and the complex associates with the Sec61 complex at the channel-forming translocon complex that mediates protein translocation across the endoplasmic reticulum (ER). All subunits are required for a maximal enzyme activity.</text>
</comment>
<dbReference type="EMBL" id="JAKMXF010000144">
    <property type="protein sequence ID" value="KAI6656572.1"/>
    <property type="molecule type" value="Genomic_DNA"/>
</dbReference>
<feature type="domain" description="Ribophorin II C-terminal" evidence="21">
    <location>
        <begin position="1286"/>
        <end position="1385"/>
    </location>
</feature>
<proteinExistence type="inferred from homology"/>
<feature type="transmembrane region" description="Helical" evidence="16">
    <location>
        <begin position="1326"/>
        <end position="1352"/>
    </location>
</feature>
<keyword evidence="23" id="KW-1185">Reference proteome</keyword>
<evidence type="ECO:0000259" key="18">
    <source>
        <dbReference type="Pfam" id="PF02463"/>
    </source>
</evidence>
<feature type="transmembrane region" description="Helical" evidence="16">
    <location>
        <begin position="1295"/>
        <end position="1314"/>
    </location>
</feature>
<evidence type="ECO:0000256" key="3">
    <source>
        <dbReference type="ARBA" id="ARBA00004922"/>
    </source>
</evidence>
<dbReference type="Gene3D" id="2.10.25.10">
    <property type="entry name" value="Laminin"/>
    <property type="match status" value="1"/>
</dbReference>
<dbReference type="PANTHER" id="PTHR12640">
    <property type="entry name" value="RIBOPHORIN II"/>
    <property type="match status" value="1"/>
</dbReference>
<dbReference type="GO" id="GO:0006487">
    <property type="term" value="P:protein N-linked glycosylation"/>
    <property type="evidence" value="ECO:0007669"/>
    <property type="project" value="TreeGrafter"/>
</dbReference>
<dbReference type="InterPro" id="IPR008814">
    <property type="entry name" value="Swp1"/>
</dbReference>
<comment type="caution">
    <text evidence="22">The sequence shown here is derived from an EMBL/GenBank/DDBJ whole genome shotgun (WGS) entry which is preliminary data.</text>
</comment>
<dbReference type="InterPro" id="IPR001611">
    <property type="entry name" value="Leu-rich_rpt"/>
</dbReference>
<comment type="subcellular location">
    <subcellularLocation>
        <location evidence="2">Endoplasmic reticulum membrane</location>
        <topology evidence="2">Multi-pass membrane protein</topology>
    </subcellularLocation>
</comment>
<gene>
    <name evidence="22" type="ORF">LOD99_1367</name>
</gene>
<keyword evidence="15" id="KW-0175">Coiled coil</keyword>
<feature type="domain" description="Ribophorin II third" evidence="20">
    <location>
        <begin position="1133"/>
        <end position="1260"/>
    </location>
</feature>
<keyword evidence="10 16" id="KW-0472">Membrane</keyword>
<feature type="coiled-coil region" evidence="15">
    <location>
        <begin position="440"/>
        <end position="537"/>
    </location>
</feature>
<evidence type="ECO:0000256" key="16">
    <source>
        <dbReference type="SAM" id="Phobius"/>
    </source>
</evidence>
<dbReference type="Proteomes" id="UP001165289">
    <property type="component" value="Unassembled WGS sequence"/>
</dbReference>
<evidence type="ECO:0000256" key="2">
    <source>
        <dbReference type="ARBA" id="ARBA00004477"/>
    </source>
</evidence>
<evidence type="ECO:0000256" key="8">
    <source>
        <dbReference type="ARBA" id="ARBA00022824"/>
    </source>
</evidence>
<dbReference type="InterPro" id="IPR027417">
    <property type="entry name" value="P-loop_NTPase"/>
</dbReference>
<keyword evidence="9 16" id="KW-1133">Transmembrane helix</keyword>
<accession>A0AAV7K5I9</accession>
<feature type="chain" id="PRO_5043955936" description="Dolichyl-diphosphooligosaccharide--protein glycosyltransferase subunit 2" evidence="17">
    <location>
        <begin position="19"/>
        <end position="1388"/>
    </location>
</feature>
<dbReference type="SUPFAM" id="SSF52058">
    <property type="entry name" value="L domain-like"/>
    <property type="match status" value="1"/>
</dbReference>
<evidence type="ECO:0000259" key="21">
    <source>
        <dbReference type="Pfam" id="PF25147"/>
    </source>
</evidence>
<evidence type="ECO:0000256" key="4">
    <source>
        <dbReference type="ARBA" id="ARBA00009038"/>
    </source>
</evidence>
<dbReference type="Gene3D" id="3.40.50.300">
    <property type="entry name" value="P-loop containing nucleotide triphosphate hydrolases"/>
    <property type="match status" value="1"/>
</dbReference>